<sequence>MGRPNYNQPKQPAERTREMGRPNFNQSIQHFSHPHPLELSNLQQQRPTSKLPPCAACKQESSGIFYICKTCNFILHHSCSTKPQLINHPSDPNHPLTLLPFPAYPDGTFTCDACGLQDNGFCYHCRACCLDLHIHCVSLPINPHAQAANKGAVSLSSSINTSQVANMSPAHASRGTNPYAQAANINAAYVSHGSNPYAQAANIDAAYVSHGSNPYAQAANIDAAYVSHCSNPYADVTHMGAAPNYIGGKTNNGLMDVAVKGLVQGFTSSSSSDDGSTSSVVGTITSSVLQNMFGLN</sequence>
<name>A0A9Q0K523_9MAGN</name>
<dbReference type="SUPFAM" id="SSF57889">
    <property type="entry name" value="Cysteine-rich domain"/>
    <property type="match status" value="1"/>
</dbReference>
<accession>A0A9Q0K523</accession>
<organism evidence="3 4">
    <name type="scientific">Protea cynaroides</name>
    <dbReference type="NCBI Taxonomy" id="273540"/>
    <lineage>
        <taxon>Eukaryota</taxon>
        <taxon>Viridiplantae</taxon>
        <taxon>Streptophyta</taxon>
        <taxon>Embryophyta</taxon>
        <taxon>Tracheophyta</taxon>
        <taxon>Spermatophyta</taxon>
        <taxon>Magnoliopsida</taxon>
        <taxon>Proteales</taxon>
        <taxon>Proteaceae</taxon>
        <taxon>Protea</taxon>
    </lineage>
</organism>
<keyword evidence="1" id="KW-0677">Repeat</keyword>
<gene>
    <name evidence="3" type="ORF">NE237_021638</name>
</gene>
<evidence type="ECO:0000259" key="2">
    <source>
        <dbReference type="Pfam" id="PF03107"/>
    </source>
</evidence>
<dbReference type="AlphaFoldDB" id="A0A9Q0K523"/>
<protein>
    <recommendedName>
        <fullName evidence="2">DC1 domain-containing protein</fullName>
    </recommendedName>
</protein>
<reference evidence="3" key="1">
    <citation type="journal article" date="2023" name="Plant J.">
        <title>The genome of the king protea, Protea cynaroides.</title>
        <authorList>
            <person name="Chang J."/>
            <person name="Duong T.A."/>
            <person name="Schoeman C."/>
            <person name="Ma X."/>
            <person name="Roodt D."/>
            <person name="Barker N."/>
            <person name="Li Z."/>
            <person name="Van de Peer Y."/>
            <person name="Mizrachi E."/>
        </authorList>
    </citation>
    <scope>NUCLEOTIDE SEQUENCE</scope>
    <source>
        <tissue evidence="3">Young leaves</tissue>
    </source>
</reference>
<feature type="domain" description="DC1" evidence="2">
    <location>
        <begin position="92"/>
        <end position="137"/>
    </location>
</feature>
<dbReference type="EMBL" id="JAMYWD010000009">
    <property type="protein sequence ID" value="KAJ4961728.1"/>
    <property type="molecule type" value="Genomic_DNA"/>
</dbReference>
<dbReference type="Pfam" id="PF03107">
    <property type="entry name" value="C1_2"/>
    <property type="match status" value="2"/>
</dbReference>
<evidence type="ECO:0000313" key="3">
    <source>
        <dbReference type="EMBL" id="KAJ4961728.1"/>
    </source>
</evidence>
<dbReference type="OrthoDB" id="1877533at2759"/>
<evidence type="ECO:0000313" key="4">
    <source>
        <dbReference type="Proteomes" id="UP001141806"/>
    </source>
</evidence>
<keyword evidence="4" id="KW-1185">Reference proteome</keyword>
<dbReference type="Proteomes" id="UP001141806">
    <property type="component" value="Unassembled WGS sequence"/>
</dbReference>
<evidence type="ECO:0000256" key="1">
    <source>
        <dbReference type="ARBA" id="ARBA00022737"/>
    </source>
</evidence>
<dbReference type="InterPro" id="IPR004146">
    <property type="entry name" value="DC1"/>
</dbReference>
<dbReference type="PANTHER" id="PTHR46288:SF80">
    <property type="entry name" value="CYSTEINE_HISTIDINE-RICH C1 DOMAIN FAMILY PROTEIN"/>
    <property type="match status" value="1"/>
</dbReference>
<dbReference type="PANTHER" id="PTHR46288">
    <property type="entry name" value="PHORBOL-ESTER/DAG-TYPE DOMAIN-CONTAINING PROTEIN"/>
    <property type="match status" value="1"/>
</dbReference>
<dbReference type="InterPro" id="IPR046349">
    <property type="entry name" value="C1-like_sf"/>
</dbReference>
<proteinExistence type="predicted"/>
<feature type="domain" description="DC1" evidence="2">
    <location>
        <begin position="31"/>
        <end position="79"/>
    </location>
</feature>
<comment type="caution">
    <text evidence="3">The sequence shown here is derived from an EMBL/GenBank/DDBJ whole genome shotgun (WGS) entry which is preliminary data.</text>
</comment>